<dbReference type="AlphaFoldDB" id="A0A9P8T188"/>
<name>A0A9P8T188_9ASCO</name>
<feature type="compositionally biased region" description="Polar residues" evidence="1">
    <location>
        <begin position="150"/>
        <end position="168"/>
    </location>
</feature>
<sequence>MDSSFTTLVYDWEECEQSLMSYSFPKQDKSPQKERRNFNYVTSPKTPTIQESESETGDLWQSQSTPLRKDSGRKKLIYNQYHQPRTVSLSNASGSSSDLSQRPHLKHQASPTASPRRVSAADSASSPRRTHRRSFSLTGSMIQDDLAGLSGSSNSTLRSPISSVQSSPKLEPAMTDENAYSPLLDDEKHRLDSFSFGQRPKQVKIPKELIDLDDVDNMS</sequence>
<dbReference type="RefSeq" id="XP_046059627.1">
    <property type="nucleotide sequence ID" value="XM_046207009.1"/>
</dbReference>
<feature type="compositionally biased region" description="Low complexity" evidence="1">
    <location>
        <begin position="88"/>
        <end position="100"/>
    </location>
</feature>
<evidence type="ECO:0000313" key="2">
    <source>
        <dbReference type="EMBL" id="KAH3662538.1"/>
    </source>
</evidence>
<gene>
    <name evidence="2" type="ORF">OGAPHI_005790</name>
</gene>
<feature type="compositionally biased region" description="Polar residues" evidence="1">
    <location>
        <begin position="39"/>
        <end position="51"/>
    </location>
</feature>
<proteinExistence type="predicted"/>
<feature type="region of interest" description="Disordered" evidence="1">
    <location>
        <begin position="22"/>
        <end position="173"/>
    </location>
</feature>
<reference evidence="2" key="1">
    <citation type="journal article" date="2021" name="Open Biol.">
        <title>Shared evolutionary footprints suggest mitochondrial oxidative damage underlies multiple complex I losses in fungi.</title>
        <authorList>
            <person name="Schikora-Tamarit M.A."/>
            <person name="Marcet-Houben M."/>
            <person name="Nosek J."/>
            <person name="Gabaldon T."/>
        </authorList>
    </citation>
    <scope>NUCLEOTIDE SEQUENCE</scope>
    <source>
        <strain evidence="2">CBS6075</strain>
    </source>
</reference>
<evidence type="ECO:0000313" key="3">
    <source>
        <dbReference type="Proteomes" id="UP000769157"/>
    </source>
</evidence>
<feature type="compositionally biased region" description="Basic and acidic residues" evidence="1">
    <location>
        <begin position="26"/>
        <end position="37"/>
    </location>
</feature>
<organism evidence="2 3">
    <name type="scientific">Ogataea philodendri</name>
    <dbReference type="NCBI Taxonomy" id="1378263"/>
    <lineage>
        <taxon>Eukaryota</taxon>
        <taxon>Fungi</taxon>
        <taxon>Dikarya</taxon>
        <taxon>Ascomycota</taxon>
        <taxon>Saccharomycotina</taxon>
        <taxon>Pichiomycetes</taxon>
        <taxon>Pichiales</taxon>
        <taxon>Pichiaceae</taxon>
        <taxon>Ogataea</taxon>
    </lineage>
</organism>
<dbReference type="OrthoDB" id="3993309at2759"/>
<accession>A0A9P8T188</accession>
<comment type="caution">
    <text evidence="2">The sequence shown here is derived from an EMBL/GenBank/DDBJ whole genome shotgun (WGS) entry which is preliminary data.</text>
</comment>
<evidence type="ECO:0000256" key="1">
    <source>
        <dbReference type="SAM" id="MobiDB-lite"/>
    </source>
</evidence>
<dbReference type="Proteomes" id="UP000769157">
    <property type="component" value="Unassembled WGS sequence"/>
</dbReference>
<keyword evidence="3" id="KW-1185">Reference proteome</keyword>
<protein>
    <submittedName>
        <fullName evidence="2">Uncharacterized protein</fullName>
    </submittedName>
</protein>
<reference evidence="2" key="2">
    <citation type="submission" date="2021-01" db="EMBL/GenBank/DDBJ databases">
        <authorList>
            <person name="Schikora-Tamarit M.A."/>
        </authorList>
    </citation>
    <scope>NUCLEOTIDE SEQUENCE</scope>
    <source>
        <strain evidence="2">CBS6075</strain>
    </source>
</reference>
<dbReference type="GeneID" id="70237754"/>
<dbReference type="EMBL" id="JAEUBE010000378">
    <property type="protein sequence ID" value="KAH3662538.1"/>
    <property type="molecule type" value="Genomic_DNA"/>
</dbReference>